<organism evidence="3">
    <name type="scientific">Fagus sylvatica</name>
    <name type="common">Beechnut</name>
    <dbReference type="NCBI Taxonomy" id="28930"/>
    <lineage>
        <taxon>Eukaryota</taxon>
        <taxon>Viridiplantae</taxon>
        <taxon>Streptophyta</taxon>
        <taxon>Embryophyta</taxon>
        <taxon>Tracheophyta</taxon>
        <taxon>Spermatophyta</taxon>
        <taxon>Magnoliopsida</taxon>
        <taxon>eudicotyledons</taxon>
        <taxon>Gunneridae</taxon>
        <taxon>Pentapetalae</taxon>
        <taxon>rosids</taxon>
        <taxon>fabids</taxon>
        <taxon>Fagales</taxon>
        <taxon>Fagaceae</taxon>
        <taxon>Fagus</taxon>
    </lineage>
</organism>
<dbReference type="AlphaFoldDB" id="A0A2N9E965"/>
<evidence type="ECO:0000256" key="1">
    <source>
        <dbReference type="SAM" id="Coils"/>
    </source>
</evidence>
<feature type="compositionally biased region" description="Low complexity" evidence="2">
    <location>
        <begin position="54"/>
        <end position="71"/>
    </location>
</feature>
<reference evidence="3" key="1">
    <citation type="submission" date="2018-02" db="EMBL/GenBank/DDBJ databases">
        <authorList>
            <person name="Cohen D.B."/>
            <person name="Kent A.D."/>
        </authorList>
    </citation>
    <scope>NUCLEOTIDE SEQUENCE</scope>
</reference>
<feature type="region of interest" description="Disordered" evidence="2">
    <location>
        <begin position="218"/>
        <end position="242"/>
    </location>
</feature>
<gene>
    <name evidence="3" type="ORF">FSB_LOCUS3398</name>
</gene>
<dbReference type="PANTHER" id="PTHR33499:SF43">
    <property type="entry name" value="TRANSPOSASE, PTTA_EN_SPM, PLANT"/>
    <property type="match status" value="1"/>
</dbReference>
<dbReference type="Pfam" id="PF03004">
    <property type="entry name" value="Transposase_24"/>
    <property type="match status" value="1"/>
</dbReference>
<name>A0A2N9E965_FAGSY</name>
<dbReference type="InterPro" id="IPR004252">
    <property type="entry name" value="Probable_transposase_24"/>
</dbReference>
<feature type="compositionally biased region" description="Basic and acidic residues" evidence="2">
    <location>
        <begin position="218"/>
        <end position="231"/>
    </location>
</feature>
<feature type="region of interest" description="Disordered" evidence="2">
    <location>
        <begin position="47"/>
        <end position="113"/>
    </location>
</feature>
<keyword evidence="1" id="KW-0175">Coiled coil</keyword>
<sequence length="391" mass="45111">MLADHRDFRIKIQASHIGGDDNELLSEEITAVFKLLPHCHFNDKGCPPRSSMVPSQIQSEPPSSQPSGESSTLQPTRPFPSHARRPRPEPSDSTPVPKRGRGSLKGLKVAKKANESSDGKLSIKFSTKLGGPIDINRRSFVDEVERWRLVDDDYARTKILRIAQERYRGWKSTLSATFKAYKDDREKLLRNRPEELDPEEWEGMIKYFKTDDFQDISDRNAENRGQRESIHRTGSKSYSQISYENDEAKNRIAEIEAEECRLLSVEEQNEIYQSIVGSKPNYVRGRGYMAKPPTFAERVRDEVSCEIQTLKKKLEEERAEREAERVVERAKREAKRAAKRVKRKEERVADHVESDAQLEALREEFMAIFANQSQVYKLVKFMQMSCLMVCL</sequence>
<evidence type="ECO:0000256" key="2">
    <source>
        <dbReference type="SAM" id="MobiDB-lite"/>
    </source>
</evidence>
<feature type="coiled-coil region" evidence="1">
    <location>
        <begin position="300"/>
        <end position="347"/>
    </location>
</feature>
<accession>A0A2N9E965</accession>
<evidence type="ECO:0000313" key="3">
    <source>
        <dbReference type="EMBL" id="SPC75516.1"/>
    </source>
</evidence>
<dbReference type="PANTHER" id="PTHR33499">
    <property type="entry name" value="OS12G0282400 PROTEIN-RELATED"/>
    <property type="match status" value="1"/>
</dbReference>
<proteinExistence type="predicted"/>
<dbReference type="EMBL" id="OIVN01000164">
    <property type="protein sequence ID" value="SPC75516.1"/>
    <property type="molecule type" value="Genomic_DNA"/>
</dbReference>
<protein>
    <submittedName>
        <fullName evidence="3">Uncharacterized protein</fullName>
    </submittedName>
</protein>